<dbReference type="SMART" id="SM00922">
    <property type="entry name" value="MR_MLE"/>
    <property type="match status" value="1"/>
</dbReference>
<dbReference type="CDD" id="cd03316">
    <property type="entry name" value="MR_like"/>
    <property type="match status" value="1"/>
</dbReference>
<dbReference type="InterPro" id="IPR029017">
    <property type="entry name" value="Enolase-like_N"/>
</dbReference>
<dbReference type="RefSeq" id="WP_245450174.1">
    <property type="nucleotide sequence ID" value="NZ_JAHBRY010000001.1"/>
</dbReference>
<dbReference type="Proteomes" id="UP000248021">
    <property type="component" value="Unassembled WGS sequence"/>
</dbReference>
<dbReference type="InterPro" id="IPR013342">
    <property type="entry name" value="Mandelate_racemase_C"/>
</dbReference>
<dbReference type="AlphaFoldDB" id="A0A2V3TUH9"/>
<dbReference type="PANTHER" id="PTHR48080:SF2">
    <property type="entry name" value="D-GALACTONATE DEHYDRATASE"/>
    <property type="match status" value="1"/>
</dbReference>
<organism evidence="3 4">
    <name type="scientific">Chelatococcus asaccharovorans</name>
    <dbReference type="NCBI Taxonomy" id="28210"/>
    <lineage>
        <taxon>Bacteria</taxon>
        <taxon>Pseudomonadati</taxon>
        <taxon>Pseudomonadota</taxon>
        <taxon>Alphaproteobacteria</taxon>
        <taxon>Hyphomicrobiales</taxon>
        <taxon>Chelatococcaceae</taxon>
        <taxon>Chelatococcus</taxon>
    </lineage>
</organism>
<dbReference type="InterPro" id="IPR018110">
    <property type="entry name" value="Mandel_Rmase/mucon_lact_enz_CS"/>
</dbReference>
<dbReference type="GO" id="GO:0016829">
    <property type="term" value="F:lyase activity"/>
    <property type="evidence" value="ECO:0007669"/>
    <property type="project" value="UniProtKB-KW"/>
</dbReference>
<dbReference type="InterPro" id="IPR034593">
    <property type="entry name" value="DgoD-like"/>
</dbReference>
<dbReference type="SFLD" id="SFLDG00179">
    <property type="entry name" value="mandelate_racemase"/>
    <property type="match status" value="1"/>
</dbReference>
<dbReference type="GO" id="GO:0009063">
    <property type="term" value="P:amino acid catabolic process"/>
    <property type="evidence" value="ECO:0007669"/>
    <property type="project" value="InterPro"/>
</dbReference>
<name>A0A2V3TUH9_9HYPH</name>
<protein>
    <submittedName>
        <fullName evidence="3">L-alanine-DL-glutamate epimerase-like enolase superfamily enzyme</fullName>
    </submittedName>
</protein>
<dbReference type="Gene3D" id="3.30.390.10">
    <property type="entry name" value="Enolase-like, N-terminal domain"/>
    <property type="match status" value="1"/>
</dbReference>
<dbReference type="PROSITE" id="PS00909">
    <property type="entry name" value="MR_MLE_2"/>
    <property type="match status" value="1"/>
</dbReference>
<evidence type="ECO:0000313" key="3">
    <source>
        <dbReference type="EMBL" id="PXW52883.1"/>
    </source>
</evidence>
<keyword evidence="1" id="KW-0456">Lyase</keyword>
<dbReference type="GO" id="GO:0000287">
    <property type="term" value="F:magnesium ion binding"/>
    <property type="evidence" value="ECO:0007669"/>
    <property type="project" value="UniProtKB-ARBA"/>
</dbReference>
<feature type="domain" description="Mandelate racemase/muconate lactonizing enzyme C-terminal" evidence="2">
    <location>
        <begin position="159"/>
        <end position="256"/>
    </location>
</feature>
<dbReference type="Gene3D" id="3.20.20.120">
    <property type="entry name" value="Enolase-like C-terminal domain"/>
    <property type="match status" value="1"/>
</dbReference>
<gene>
    <name evidence="3" type="ORF">C7450_11582</name>
</gene>
<dbReference type="SUPFAM" id="SSF54826">
    <property type="entry name" value="Enolase N-terminal domain-like"/>
    <property type="match status" value="1"/>
</dbReference>
<dbReference type="InterPro" id="IPR013341">
    <property type="entry name" value="Mandelate_racemase_N_dom"/>
</dbReference>
<evidence type="ECO:0000313" key="4">
    <source>
        <dbReference type="Proteomes" id="UP000248021"/>
    </source>
</evidence>
<dbReference type="InterPro" id="IPR029065">
    <property type="entry name" value="Enolase_C-like"/>
</dbReference>
<keyword evidence="4" id="KW-1185">Reference proteome</keyword>
<dbReference type="Pfam" id="PF02746">
    <property type="entry name" value="MR_MLE_N"/>
    <property type="match status" value="1"/>
</dbReference>
<dbReference type="SFLD" id="SFLDS00001">
    <property type="entry name" value="Enolase"/>
    <property type="match status" value="1"/>
</dbReference>
<comment type="caution">
    <text evidence="3">The sequence shown here is derived from an EMBL/GenBank/DDBJ whole genome shotgun (WGS) entry which is preliminary data.</text>
</comment>
<evidence type="ECO:0000259" key="2">
    <source>
        <dbReference type="SMART" id="SM00922"/>
    </source>
</evidence>
<sequence length="383" mass="40485">MSVDIVAITEIKAIALRAPIETPVRTSFGIMTDRPAVFIEVRDREGHRGLGEVWCNFPSVGAEHRARLALATVGPLLQRLSPLPVSTIFARLMQALHILALQSGEWGPLRQVAAGFDMACHDLGARRAGLPLHAFLREAYGLEGPCARQVRAYASGIGPEQPAAIAAAEQARGHRAFKLKVGFGEAVDRRALDAIRMAIGDGATLMIDANQGWACAEAIRLGRAFAAYDLAWLEEPLAADRPEAEWQAVAEATPIPLAAGENMNATAEFAAAIDSRALRFIQPDAAKWGGLSGCLDVARRARAAGLTYCPHYLGGGVGLLASAHLLAAAGGDGLLEIDTNPNPWRDRLIAGLMPLADGCVLLGDAPGLGLRPDVEALAQLNEG</sequence>
<dbReference type="EMBL" id="QJJK01000015">
    <property type="protein sequence ID" value="PXW52883.1"/>
    <property type="molecule type" value="Genomic_DNA"/>
</dbReference>
<dbReference type="InterPro" id="IPR036849">
    <property type="entry name" value="Enolase-like_C_sf"/>
</dbReference>
<reference evidence="3 4" key="1">
    <citation type="submission" date="2018-05" db="EMBL/GenBank/DDBJ databases">
        <title>Genomic Encyclopedia of Type Strains, Phase IV (KMG-IV): sequencing the most valuable type-strain genomes for metagenomic binning, comparative biology and taxonomic classification.</title>
        <authorList>
            <person name="Goeker M."/>
        </authorList>
    </citation>
    <scope>NUCLEOTIDE SEQUENCE [LARGE SCALE GENOMIC DNA]</scope>
    <source>
        <strain evidence="3 4">DSM 6462</strain>
    </source>
</reference>
<accession>A0A2V3TUH9</accession>
<dbReference type="Pfam" id="PF13378">
    <property type="entry name" value="MR_MLE_C"/>
    <property type="match status" value="1"/>
</dbReference>
<evidence type="ECO:0000256" key="1">
    <source>
        <dbReference type="ARBA" id="ARBA00023239"/>
    </source>
</evidence>
<proteinExistence type="predicted"/>
<dbReference type="SUPFAM" id="SSF51604">
    <property type="entry name" value="Enolase C-terminal domain-like"/>
    <property type="match status" value="1"/>
</dbReference>
<dbReference type="PANTHER" id="PTHR48080">
    <property type="entry name" value="D-GALACTONATE DEHYDRATASE-RELATED"/>
    <property type="match status" value="1"/>
</dbReference>